<dbReference type="OrthoDB" id="9799835at2"/>
<dbReference type="GO" id="GO:1990178">
    <property type="term" value="C:HU-DNA complex"/>
    <property type="evidence" value="ECO:0007669"/>
    <property type="project" value="UniProtKB-ARBA"/>
</dbReference>
<sequence length="90" mass="9352">MNKSELIEAIAASADIPKASAARALDAMVDSVTDSLKKGDSVSLVGFGTFHVKERAARTGRNPQTGQPIEIKAAKVPGFKAGKALKDSVN</sequence>
<evidence type="ECO:0000256" key="4">
    <source>
        <dbReference type="ARBA" id="ARBA00023125"/>
    </source>
</evidence>
<dbReference type="InterPro" id="IPR020816">
    <property type="entry name" value="Histone-like_DNA-bd_CS"/>
</dbReference>
<dbReference type="GO" id="GO:0005829">
    <property type="term" value="C:cytosol"/>
    <property type="evidence" value="ECO:0007669"/>
    <property type="project" value="TreeGrafter"/>
</dbReference>
<organism evidence="6 7">
    <name type="scientific">Halomonas alimentaria</name>
    <dbReference type="NCBI Taxonomy" id="147248"/>
    <lineage>
        <taxon>Bacteria</taxon>
        <taxon>Pseudomonadati</taxon>
        <taxon>Pseudomonadota</taxon>
        <taxon>Gammaproteobacteria</taxon>
        <taxon>Oceanospirillales</taxon>
        <taxon>Halomonadaceae</taxon>
        <taxon>Halomonas</taxon>
    </lineage>
</organism>
<evidence type="ECO:0000313" key="6">
    <source>
        <dbReference type="EMBL" id="NAW34787.1"/>
    </source>
</evidence>
<proteinExistence type="inferred from homology"/>
<dbReference type="GO" id="GO:0006351">
    <property type="term" value="P:DNA-templated transcription"/>
    <property type="evidence" value="ECO:0007669"/>
    <property type="project" value="UniProtKB-ARBA"/>
</dbReference>
<dbReference type="EMBL" id="WUTT01000001">
    <property type="protein sequence ID" value="NAW34787.1"/>
    <property type="molecule type" value="Genomic_DNA"/>
</dbReference>
<dbReference type="PANTHER" id="PTHR33175:SF3">
    <property type="entry name" value="DNA-BINDING PROTEIN HU-BETA"/>
    <property type="match status" value="1"/>
</dbReference>
<dbReference type="GO" id="GO:0030261">
    <property type="term" value="P:chromosome condensation"/>
    <property type="evidence" value="ECO:0007669"/>
    <property type="project" value="UniProtKB-KW"/>
</dbReference>
<dbReference type="SUPFAM" id="SSF47729">
    <property type="entry name" value="IHF-like DNA-binding proteins"/>
    <property type="match status" value="1"/>
</dbReference>
<dbReference type="Proteomes" id="UP000487929">
    <property type="component" value="Unassembled WGS sequence"/>
</dbReference>
<evidence type="ECO:0000313" key="7">
    <source>
        <dbReference type="Proteomes" id="UP000487929"/>
    </source>
</evidence>
<keyword evidence="4 6" id="KW-0238">DNA-binding</keyword>
<dbReference type="InterPro" id="IPR010992">
    <property type="entry name" value="IHF-like_DNA-bd_dom_sf"/>
</dbReference>
<dbReference type="GO" id="GO:1990103">
    <property type="term" value="C:DnaA-HU complex"/>
    <property type="evidence" value="ECO:0007669"/>
    <property type="project" value="UniProtKB-ARBA"/>
</dbReference>
<dbReference type="RefSeq" id="WP_027962884.1">
    <property type="nucleotide sequence ID" value="NZ_CANMEG010000004.1"/>
</dbReference>
<keyword evidence="7" id="KW-1185">Reference proteome</keyword>
<dbReference type="PROSITE" id="PS00045">
    <property type="entry name" value="HISTONE_LIKE"/>
    <property type="match status" value="1"/>
</dbReference>
<keyword evidence="3" id="KW-0226">DNA condensation</keyword>
<evidence type="ECO:0000256" key="1">
    <source>
        <dbReference type="ARBA" id="ARBA00003819"/>
    </source>
</evidence>
<accession>A0A7X5AQT4</accession>
<comment type="caution">
    <text evidence="6">The sequence shown here is derived from an EMBL/GenBank/DDBJ whole genome shotgun (WGS) entry which is preliminary data.</text>
</comment>
<evidence type="ECO:0000256" key="5">
    <source>
        <dbReference type="RuleBase" id="RU003939"/>
    </source>
</evidence>
<dbReference type="AlphaFoldDB" id="A0A7X5AQT4"/>
<dbReference type="FunFam" id="4.10.520.10:FF:000001">
    <property type="entry name" value="DNA-binding protein HU"/>
    <property type="match status" value="1"/>
</dbReference>
<dbReference type="SMART" id="SM00411">
    <property type="entry name" value="BHL"/>
    <property type="match status" value="1"/>
</dbReference>
<gene>
    <name evidence="6" type="ORF">GRB96_10225</name>
</gene>
<comment type="function">
    <text evidence="1">Histone-like DNA-binding protein which is capable of wrapping DNA to stabilize it, and thus to prevent its denaturation under extreme environmental conditions.</text>
</comment>
<evidence type="ECO:0000256" key="3">
    <source>
        <dbReference type="ARBA" id="ARBA00023067"/>
    </source>
</evidence>
<dbReference type="CDD" id="cd13831">
    <property type="entry name" value="HU"/>
    <property type="match status" value="1"/>
</dbReference>
<dbReference type="PANTHER" id="PTHR33175">
    <property type="entry name" value="DNA-BINDING PROTEIN HU"/>
    <property type="match status" value="1"/>
</dbReference>
<dbReference type="GO" id="GO:0030527">
    <property type="term" value="F:structural constituent of chromatin"/>
    <property type="evidence" value="ECO:0007669"/>
    <property type="project" value="InterPro"/>
</dbReference>
<dbReference type="PRINTS" id="PR01727">
    <property type="entry name" value="DNABINDINGHU"/>
</dbReference>
<dbReference type="GO" id="GO:0003677">
    <property type="term" value="F:DNA binding"/>
    <property type="evidence" value="ECO:0007669"/>
    <property type="project" value="UniProtKB-KW"/>
</dbReference>
<dbReference type="GO" id="GO:0006270">
    <property type="term" value="P:DNA replication initiation"/>
    <property type="evidence" value="ECO:0007669"/>
    <property type="project" value="UniProtKB-ARBA"/>
</dbReference>
<dbReference type="InterPro" id="IPR000119">
    <property type="entry name" value="Hist_DNA-bd"/>
</dbReference>
<dbReference type="GO" id="GO:0042802">
    <property type="term" value="F:identical protein binding"/>
    <property type="evidence" value="ECO:0007669"/>
    <property type="project" value="UniProtKB-ARBA"/>
</dbReference>
<evidence type="ECO:0000256" key="2">
    <source>
        <dbReference type="ARBA" id="ARBA00010529"/>
    </source>
</evidence>
<protein>
    <submittedName>
        <fullName evidence="6">DNA-binding protein HU</fullName>
    </submittedName>
</protein>
<dbReference type="Gene3D" id="4.10.520.10">
    <property type="entry name" value="IHF-like DNA-binding proteins"/>
    <property type="match status" value="1"/>
</dbReference>
<dbReference type="Pfam" id="PF00216">
    <property type="entry name" value="Bac_DNA_binding"/>
    <property type="match status" value="1"/>
</dbReference>
<name>A0A7X5AQT4_9GAMM</name>
<comment type="similarity">
    <text evidence="2 5">Belongs to the bacterial histone-like protein family.</text>
</comment>
<reference evidence="6 7" key="1">
    <citation type="submission" date="2019-12" db="EMBL/GenBank/DDBJ databases">
        <title>Draft genome sequencing of Halomonas alimentaria DSM 15356.</title>
        <authorList>
            <person name="Pandiyan K."/>
            <person name="Kushwaha P."/>
            <person name="Gowdham M."/>
            <person name="Chakdar H."/>
            <person name="Singh A."/>
            <person name="Kumar M."/>
            <person name="Saxena A.K."/>
        </authorList>
    </citation>
    <scope>NUCLEOTIDE SEQUENCE [LARGE SCALE GENOMIC DNA]</scope>
    <source>
        <strain evidence="6 7">DSM 15356</strain>
    </source>
</reference>